<dbReference type="Proteomes" id="UP000005475">
    <property type="component" value="Unassembled WGS sequence"/>
</dbReference>
<reference evidence="2" key="2">
    <citation type="submission" date="2007-04" db="EMBL/GenBank/DDBJ databases">
        <title>Draft genome sequence of Bacteroides ovatus (ATCC 8483).</title>
        <authorList>
            <person name="Sudarsanam P."/>
            <person name="Ley R."/>
            <person name="Guruge J."/>
            <person name="Turnbaugh P.J."/>
            <person name="Mahowald M."/>
            <person name="Liep D."/>
            <person name="Gordon J."/>
        </authorList>
    </citation>
    <scope>NUCLEOTIDE SEQUENCE [LARGE SCALE GENOMIC DNA]</scope>
    <source>
        <strain evidence="2">ATCC 8483 / DSM 1896 / JCM 5824 / BCRC 10623 / CCUG 4943 / NCTC 11153</strain>
    </source>
</reference>
<dbReference type="EMBL" id="AAXF02000049">
    <property type="protein sequence ID" value="EDO11538.1"/>
    <property type="molecule type" value="Genomic_DNA"/>
</dbReference>
<comment type="caution">
    <text evidence="1">The sequence shown here is derived from an EMBL/GenBank/DDBJ whole genome shotgun (WGS) entry which is preliminary data.</text>
</comment>
<protein>
    <submittedName>
        <fullName evidence="1">Uncharacterized protein</fullName>
    </submittedName>
</protein>
<proteinExistence type="predicted"/>
<accession>A0AAN3D9C2</accession>
<sequence length="44" mass="5312">MKGIFFMYGGKLQRYEVVELAMHREDFTLTPKTWDYETRIISLP</sequence>
<name>A0AAN3D9C2_BACO1</name>
<gene>
    <name evidence="1" type="ORF">BACOVA_02747</name>
</gene>
<evidence type="ECO:0000313" key="2">
    <source>
        <dbReference type="Proteomes" id="UP000005475"/>
    </source>
</evidence>
<dbReference type="AlphaFoldDB" id="A0AAN3D9C2"/>
<dbReference type="RefSeq" id="WP_004298563.1">
    <property type="nucleotide sequence ID" value="NZ_DS264579.1"/>
</dbReference>
<organism evidence="1 2">
    <name type="scientific">Bacteroides ovatus (strain ATCC 8483 / DSM 1896 / JCM 5824 / BCRC 10623 / CCUG 4943 / NCTC 11153)</name>
    <dbReference type="NCBI Taxonomy" id="411476"/>
    <lineage>
        <taxon>Bacteria</taxon>
        <taxon>Pseudomonadati</taxon>
        <taxon>Bacteroidota</taxon>
        <taxon>Bacteroidia</taxon>
        <taxon>Bacteroidales</taxon>
        <taxon>Bacteroidaceae</taxon>
        <taxon>Bacteroides</taxon>
    </lineage>
</organism>
<reference evidence="1 2" key="1">
    <citation type="submission" date="2007-03" db="EMBL/GenBank/DDBJ databases">
        <authorList>
            <person name="Fulton L."/>
            <person name="Clifton S."/>
            <person name="Fulton B."/>
            <person name="Xu J."/>
            <person name="Minx P."/>
            <person name="Pepin K.H."/>
            <person name="Johnson M."/>
            <person name="Thiruvilangam P."/>
            <person name="Bhonagiri V."/>
            <person name="Nash W.E."/>
            <person name="Mardis E.R."/>
            <person name="Wilson R.K."/>
        </authorList>
    </citation>
    <scope>NUCLEOTIDE SEQUENCE [LARGE SCALE GENOMIC DNA]</scope>
    <source>
        <strain evidence="2">ATCC 8483 / DSM 1896 / JCM 5824 / BCRC 10623 / CCUG 4943 / NCTC 11153</strain>
    </source>
</reference>
<evidence type="ECO:0000313" key="1">
    <source>
        <dbReference type="EMBL" id="EDO11538.1"/>
    </source>
</evidence>
<dbReference type="GeneID" id="73812560"/>